<dbReference type="Gene3D" id="2.60.40.10">
    <property type="entry name" value="Immunoglobulins"/>
    <property type="match status" value="1"/>
</dbReference>
<feature type="domain" description="Ig-like" evidence="7">
    <location>
        <begin position="415"/>
        <end position="548"/>
    </location>
</feature>
<evidence type="ECO:0000313" key="9">
    <source>
        <dbReference type="Proteomes" id="UP000694892"/>
    </source>
</evidence>
<dbReference type="AGR" id="Xenbase:XB-GENE-17342680"/>
<dbReference type="FunFam" id="3.80.10.10:FF:000014">
    <property type="entry name" value="Leucine-rich repeat and immunoglobulin-like domain-containing nogo receptor-interacting protein 1"/>
    <property type="match status" value="1"/>
</dbReference>
<dbReference type="PROSITE" id="PS51450">
    <property type="entry name" value="LRR"/>
    <property type="match status" value="2"/>
</dbReference>
<keyword evidence="4" id="KW-1015">Disulfide bond</keyword>
<dbReference type="RefSeq" id="XP_018089067.1">
    <property type="nucleotide sequence ID" value="XM_018233578.2"/>
</dbReference>
<dbReference type="SUPFAM" id="SSF48726">
    <property type="entry name" value="Immunoglobulin"/>
    <property type="match status" value="1"/>
</dbReference>
<name>A0A974C594_XENLA</name>
<dbReference type="SMART" id="SM00409">
    <property type="entry name" value="IG"/>
    <property type="match status" value="1"/>
</dbReference>
<protein>
    <recommendedName>
        <fullName evidence="7">Ig-like domain-containing protein</fullName>
    </recommendedName>
</protein>
<dbReference type="GeneID" id="108700414"/>
<keyword evidence="3" id="KW-0677">Repeat</keyword>
<feature type="transmembrane region" description="Helical" evidence="5">
    <location>
        <begin position="566"/>
        <end position="592"/>
    </location>
</feature>
<dbReference type="InterPro" id="IPR013783">
    <property type="entry name" value="Ig-like_fold"/>
</dbReference>
<proteinExistence type="predicted"/>
<dbReference type="AlphaFoldDB" id="A0A974C594"/>
<dbReference type="Pfam" id="PF13855">
    <property type="entry name" value="LRR_8"/>
    <property type="match status" value="2"/>
</dbReference>
<dbReference type="Pfam" id="PF13927">
    <property type="entry name" value="Ig_3"/>
    <property type="match status" value="1"/>
</dbReference>
<dbReference type="InterPro" id="IPR003591">
    <property type="entry name" value="Leu-rich_rpt_typical-subtyp"/>
</dbReference>
<dbReference type="InterPro" id="IPR003598">
    <property type="entry name" value="Ig_sub2"/>
</dbReference>
<sequence length="628" mass="69785">MVVGRNTPMPSFHLDPRVFIMCIGVLIRALCSCCPAPCECPTGDNSTLCRRRFLNMVPSNIPIFSQKLDLSHNYIRTVPSNVFTYLKYLQELDLSYNQLSRVEPGLFSSLPALRLLLLHHNELKLLPPGIFLGMPALSWLDVRGNQLVILLDQTFQGLRELKHLETGENPLLFISPGAFLELPQLQRLGLEETKLNTVPSSSLTALLRLSELRLGGISNSILRDLSFPNLPLLRVLEMDCWPSLVFLEPHSLSGLNLSSFSVTHGNLTTIPQEALKAQVYLRTLDLSYNPISELPVRGLSTLRRLEELRLSSGRLRYVPSAAFYGLGHLRMLDLSDNPLTWLAEDALPSPLGGLETLLLSNTMLSCDCRLCWLLHRRLSFGGKSPICAAPDSLKGMVIPDDPDKLCPDLFTCEPPRIVNPGPRELKVREGDILNISCNSLGVPKPSIQWVLPQFEDIRTTEIVSACPTTRLPYNISAQTVFPTRDAQEIPDQTVQVPTPAMPAAKRVTILPDDTLQFHPVKTEDEGAYLCVASNVVGNDSTWVHLKVMPFNGSNVPSSVAILNGHLLVVITAGGILPFISSVTLCFIFMFLWSRGRGNIKHRAHIEYVPRGNRGSIDTEENKFTMKLL</sequence>
<dbReference type="SUPFAM" id="SSF52058">
    <property type="entry name" value="L domain-like"/>
    <property type="match status" value="1"/>
</dbReference>
<evidence type="ECO:0000256" key="3">
    <source>
        <dbReference type="ARBA" id="ARBA00022737"/>
    </source>
</evidence>
<gene>
    <name evidence="10" type="primary">lingo4.S</name>
    <name evidence="8" type="ORF">XELAEV_18042939mg</name>
</gene>
<dbReference type="InterPro" id="IPR032675">
    <property type="entry name" value="LRR_dom_sf"/>
</dbReference>
<dbReference type="OrthoDB" id="1055097at2759"/>
<dbReference type="SMART" id="SM00369">
    <property type="entry name" value="LRR_TYP"/>
    <property type="match status" value="9"/>
</dbReference>
<dbReference type="GO" id="GO:0005886">
    <property type="term" value="C:plasma membrane"/>
    <property type="evidence" value="ECO:0007669"/>
    <property type="project" value="TreeGrafter"/>
</dbReference>
<dbReference type="InterPro" id="IPR001611">
    <property type="entry name" value="Leu-rich_rpt"/>
</dbReference>
<dbReference type="PRINTS" id="PR00019">
    <property type="entry name" value="LEURICHRPT"/>
</dbReference>
<dbReference type="PROSITE" id="PS50835">
    <property type="entry name" value="IG_LIKE"/>
    <property type="match status" value="1"/>
</dbReference>
<dbReference type="Proteomes" id="UP000694892">
    <property type="component" value="Chromosome 8S"/>
</dbReference>
<evidence type="ECO:0000256" key="4">
    <source>
        <dbReference type="ARBA" id="ARBA00023157"/>
    </source>
</evidence>
<dbReference type="Xenbase" id="XB-GENE-17342680">
    <property type="gene designation" value="lingo4.S"/>
</dbReference>
<dbReference type="InterPro" id="IPR003599">
    <property type="entry name" value="Ig_sub"/>
</dbReference>
<evidence type="ECO:0000256" key="6">
    <source>
        <dbReference type="SAM" id="SignalP"/>
    </source>
</evidence>
<keyword evidence="5" id="KW-0812">Transmembrane</keyword>
<dbReference type="Pfam" id="PF00560">
    <property type="entry name" value="LRR_1"/>
    <property type="match status" value="1"/>
</dbReference>
<dbReference type="SMART" id="SM00408">
    <property type="entry name" value="IGc2"/>
    <property type="match status" value="1"/>
</dbReference>
<keyword evidence="1" id="KW-0433">Leucine-rich repeat</keyword>
<evidence type="ECO:0000256" key="2">
    <source>
        <dbReference type="ARBA" id="ARBA00022729"/>
    </source>
</evidence>
<dbReference type="EMBL" id="CM004481">
    <property type="protein sequence ID" value="OCT66687.1"/>
    <property type="molecule type" value="Genomic_DNA"/>
</dbReference>
<dbReference type="InterPro" id="IPR007110">
    <property type="entry name" value="Ig-like_dom"/>
</dbReference>
<reference evidence="9" key="1">
    <citation type="journal article" date="2016" name="Nature">
        <title>Genome evolution in the allotetraploid frog Xenopus laevis.</title>
        <authorList>
            <person name="Session A.M."/>
            <person name="Uno Y."/>
            <person name="Kwon T."/>
            <person name="Chapman J.A."/>
            <person name="Toyoda A."/>
            <person name="Takahashi S."/>
            <person name="Fukui A."/>
            <person name="Hikosaka A."/>
            <person name="Suzuki A."/>
            <person name="Kondo M."/>
            <person name="van Heeringen S.J."/>
            <person name="Quigley I."/>
            <person name="Heinz S."/>
            <person name="Ogino H."/>
            <person name="Ochi H."/>
            <person name="Hellsten U."/>
            <person name="Lyons J.B."/>
            <person name="Simakov O."/>
            <person name="Putnam N."/>
            <person name="Stites J."/>
            <person name="Kuroki Y."/>
            <person name="Tanaka T."/>
            <person name="Michiue T."/>
            <person name="Watanabe M."/>
            <person name="Bogdanovic O."/>
            <person name="Lister R."/>
            <person name="Georgiou G."/>
            <person name="Paranjpe S.S."/>
            <person name="van Kruijsbergen I."/>
            <person name="Shu S."/>
            <person name="Carlson J."/>
            <person name="Kinoshita T."/>
            <person name="Ohta Y."/>
            <person name="Mawaribuchi S."/>
            <person name="Jenkins J."/>
            <person name="Grimwood J."/>
            <person name="Schmutz J."/>
            <person name="Mitros T."/>
            <person name="Mozaffari S.V."/>
            <person name="Suzuki Y."/>
            <person name="Haramoto Y."/>
            <person name="Yamamoto T.S."/>
            <person name="Takagi C."/>
            <person name="Heald R."/>
            <person name="Miller K."/>
            <person name="Haudenschild C."/>
            <person name="Kitzman J."/>
            <person name="Nakayama T."/>
            <person name="Izutsu Y."/>
            <person name="Robert J."/>
            <person name="Fortriede J."/>
            <person name="Burns K."/>
            <person name="Lotay V."/>
            <person name="Karimi K."/>
            <person name="Yasuoka Y."/>
            <person name="Dichmann D.S."/>
            <person name="Flajnik M.F."/>
            <person name="Houston D.W."/>
            <person name="Shendure J."/>
            <person name="DuPasquier L."/>
            <person name="Vize P.D."/>
            <person name="Zorn A.M."/>
            <person name="Ito M."/>
            <person name="Marcotte E.M."/>
            <person name="Wallingford J.B."/>
            <person name="Ito Y."/>
            <person name="Asashima M."/>
            <person name="Ueno N."/>
            <person name="Matsuda Y."/>
            <person name="Veenstra G.J."/>
            <person name="Fujiyama A."/>
            <person name="Harland R.M."/>
            <person name="Taira M."/>
            <person name="Rokhsar D.S."/>
        </authorList>
    </citation>
    <scope>NUCLEOTIDE SEQUENCE [LARGE SCALE GENOMIC DNA]</scope>
    <source>
        <strain evidence="9">J</strain>
    </source>
</reference>
<dbReference type="PANTHER" id="PTHR24369">
    <property type="entry name" value="ANTIGEN BSP, PUTATIVE-RELATED"/>
    <property type="match status" value="1"/>
</dbReference>
<dbReference type="Gene3D" id="3.80.10.10">
    <property type="entry name" value="Ribonuclease Inhibitor"/>
    <property type="match status" value="1"/>
</dbReference>
<dbReference type="KEGG" id="xla:108700414"/>
<keyword evidence="5" id="KW-1133">Transmembrane helix</keyword>
<evidence type="ECO:0000256" key="5">
    <source>
        <dbReference type="SAM" id="Phobius"/>
    </source>
</evidence>
<evidence type="ECO:0000259" key="7">
    <source>
        <dbReference type="PROSITE" id="PS50835"/>
    </source>
</evidence>
<dbReference type="InterPro" id="IPR050541">
    <property type="entry name" value="LRR_TM_domain-containing"/>
</dbReference>
<dbReference type="CTD" id="108700414"/>
<accession>A0A974C594</accession>
<feature type="signal peptide" evidence="6">
    <location>
        <begin position="1"/>
        <end position="33"/>
    </location>
</feature>
<keyword evidence="2 6" id="KW-0732">Signal</keyword>
<dbReference type="PANTHER" id="PTHR24369:SF210">
    <property type="entry name" value="CHAOPTIN-RELATED"/>
    <property type="match status" value="1"/>
</dbReference>
<dbReference type="InterPro" id="IPR036179">
    <property type="entry name" value="Ig-like_dom_sf"/>
</dbReference>
<evidence type="ECO:0000313" key="8">
    <source>
        <dbReference type="EMBL" id="OCT66687.1"/>
    </source>
</evidence>
<organism evidence="8 9">
    <name type="scientific">Xenopus laevis</name>
    <name type="common">African clawed frog</name>
    <dbReference type="NCBI Taxonomy" id="8355"/>
    <lineage>
        <taxon>Eukaryota</taxon>
        <taxon>Metazoa</taxon>
        <taxon>Chordata</taxon>
        <taxon>Craniata</taxon>
        <taxon>Vertebrata</taxon>
        <taxon>Euteleostomi</taxon>
        <taxon>Amphibia</taxon>
        <taxon>Batrachia</taxon>
        <taxon>Anura</taxon>
        <taxon>Pipoidea</taxon>
        <taxon>Pipidae</taxon>
        <taxon>Xenopodinae</taxon>
        <taxon>Xenopus</taxon>
        <taxon>Xenopus</taxon>
    </lineage>
</organism>
<evidence type="ECO:0000313" key="10">
    <source>
        <dbReference type="Xenbase" id="XB-GENE-17342680"/>
    </source>
</evidence>
<keyword evidence="5" id="KW-0472">Membrane</keyword>
<evidence type="ECO:0000256" key="1">
    <source>
        <dbReference type="ARBA" id="ARBA00022614"/>
    </source>
</evidence>
<feature type="chain" id="PRO_5036902500" description="Ig-like domain-containing protein" evidence="6">
    <location>
        <begin position="34"/>
        <end position="628"/>
    </location>
</feature>